<dbReference type="OrthoDB" id="250329at2759"/>
<evidence type="ECO:0000256" key="1">
    <source>
        <dbReference type="ARBA" id="ARBA00004141"/>
    </source>
</evidence>
<evidence type="ECO:0000256" key="2">
    <source>
        <dbReference type="ARBA" id="ARBA00006375"/>
    </source>
</evidence>
<feature type="non-terminal residue" evidence="8">
    <location>
        <position position="1"/>
    </location>
</feature>
<comment type="subcellular location">
    <subcellularLocation>
        <location evidence="1">Membrane</location>
        <topology evidence="1">Multi-pass membrane protein</topology>
    </subcellularLocation>
</comment>
<feature type="transmembrane region" description="Helical" evidence="7">
    <location>
        <begin position="248"/>
        <end position="269"/>
    </location>
</feature>
<dbReference type="GO" id="GO:0016020">
    <property type="term" value="C:membrane"/>
    <property type="evidence" value="ECO:0007669"/>
    <property type="project" value="UniProtKB-SubCell"/>
</dbReference>
<dbReference type="GO" id="GO:0015658">
    <property type="term" value="F:branched-chain amino acid transmembrane transporter activity"/>
    <property type="evidence" value="ECO:0007669"/>
    <property type="project" value="InterPro"/>
</dbReference>
<feature type="repeat" description="Solcar" evidence="5">
    <location>
        <begin position="187"/>
        <end position="268"/>
    </location>
</feature>
<dbReference type="PANTHER" id="PTHR46314:SF2">
    <property type="entry name" value="SOLUTE CARRIER FAMILY 25 MEMBER 44"/>
    <property type="match status" value="1"/>
</dbReference>
<dbReference type="GO" id="GO:0005739">
    <property type="term" value="C:mitochondrion"/>
    <property type="evidence" value="ECO:0007669"/>
    <property type="project" value="InterPro"/>
</dbReference>
<dbReference type="GO" id="GO:0009083">
    <property type="term" value="P:branched-chain amino acid catabolic process"/>
    <property type="evidence" value="ECO:0007669"/>
    <property type="project" value="InterPro"/>
</dbReference>
<dbReference type="InterPro" id="IPR023395">
    <property type="entry name" value="MCP_dom_sf"/>
</dbReference>
<evidence type="ECO:0000256" key="3">
    <source>
        <dbReference type="ARBA" id="ARBA00022692"/>
    </source>
</evidence>
<dbReference type="AlphaFoldDB" id="A0A8E0VLQ3"/>
<evidence type="ECO:0000256" key="7">
    <source>
        <dbReference type="SAM" id="Phobius"/>
    </source>
</evidence>
<organism evidence="8 9">
    <name type="scientific">Fasciolopsis buskii</name>
    <dbReference type="NCBI Taxonomy" id="27845"/>
    <lineage>
        <taxon>Eukaryota</taxon>
        <taxon>Metazoa</taxon>
        <taxon>Spiralia</taxon>
        <taxon>Lophotrochozoa</taxon>
        <taxon>Platyhelminthes</taxon>
        <taxon>Trematoda</taxon>
        <taxon>Digenea</taxon>
        <taxon>Plagiorchiida</taxon>
        <taxon>Echinostomata</taxon>
        <taxon>Echinostomatoidea</taxon>
        <taxon>Fasciolidae</taxon>
        <taxon>Fasciolopsis</taxon>
    </lineage>
</organism>
<comment type="similarity">
    <text evidence="2 6">Belongs to the mitochondrial carrier (TC 2.A.29) family.</text>
</comment>
<dbReference type="PANTHER" id="PTHR46314">
    <property type="entry name" value="SOLUTE CARRIER FAMILY 25 MEMBER 44"/>
    <property type="match status" value="1"/>
</dbReference>
<feature type="transmembrane region" description="Helical" evidence="7">
    <location>
        <begin position="119"/>
        <end position="140"/>
    </location>
</feature>
<gene>
    <name evidence="8" type="ORF">FBUS_04396</name>
</gene>
<evidence type="ECO:0000256" key="4">
    <source>
        <dbReference type="ARBA" id="ARBA00023136"/>
    </source>
</evidence>
<name>A0A8E0VLQ3_9TREM</name>
<dbReference type="Gene3D" id="1.50.40.10">
    <property type="entry name" value="Mitochondrial carrier domain"/>
    <property type="match status" value="1"/>
</dbReference>
<keyword evidence="3 5" id="KW-0812">Transmembrane</keyword>
<feature type="repeat" description="Solcar" evidence="5">
    <location>
        <begin position="21"/>
        <end position="146"/>
    </location>
</feature>
<evidence type="ECO:0000256" key="5">
    <source>
        <dbReference type="PROSITE-ProRule" id="PRU00282"/>
    </source>
</evidence>
<protein>
    <submittedName>
        <fullName evidence="8">Mitochondrial carrier protein</fullName>
    </submittedName>
</protein>
<dbReference type="Pfam" id="PF00153">
    <property type="entry name" value="Mito_carr"/>
    <property type="match status" value="2"/>
</dbReference>
<proteinExistence type="inferred from homology"/>
<reference evidence="8" key="1">
    <citation type="submission" date="2019-05" db="EMBL/GenBank/DDBJ databases">
        <title>Annotation for the trematode Fasciolopsis buski.</title>
        <authorList>
            <person name="Choi Y.-J."/>
        </authorList>
    </citation>
    <scope>NUCLEOTIDE SEQUENCE</scope>
    <source>
        <strain evidence="8">HT</strain>
        <tissue evidence="8">Whole worm</tissue>
    </source>
</reference>
<accession>A0A8E0VLQ3</accession>
<dbReference type="PROSITE" id="PS50920">
    <property type="entry name" value="SOLCAR"/>
    <property type="match status" value="2"/>
</dbReference>
<dbReference type="Proteomes" id="UP000728185">
    <property type="component" value="Unassembled WGS sequence"/>
</dbReference>
<keyword evidence="7" id="KW-1133">Transmembrane helix</keyword>
<comment type="caution">
    <text evidence="8">The sequence shown here is derived from an EMBL/GenBank/DDBJ whole genome shotgun (WGS) entry which is preliminary data.</text>
</comment>
<dbReference type="SUPFAM" id="SSF103506">
    <property type="entry name" value="Mitochondrial carrier"/>
    <property type="match status" value="1"/>
</dbReference>
<dbReference type="InterPro" id="IPR018108">
    <property type="entry name" value="MCP_transmembrane"/>
</dbReference>
<evidence type="ECO:0000313" key="8">
    <source>
        <dbReference type="EMBL" id="KAA0200587.1"/>
    </source>
</evidence>
<keyword evidence="9" id="KW-1185">Reference proteome</keyword>
<sequence length="285" mass="31699">IVYASTYETIRDAASTFDNLGPSGRSFLGGAAASLVAQSMVVPIDIVSQHIMVLTRHDVNRPASVGSKALLSTSSTAHTDQIRALTPLRFRPDELSSSWTRLRSVTTQIAKRHGIRGFYSGYVISLCTFVPSSALWWGFYDKFCRLIASLPLELFSFGLLRSIFPVDTTPQSSESKDASRQISDTLPRLAIQLISAPLAGIAAATIVNPIDCVRVRMQVNQVCFTDSVRTLWATEGLRWFIKGLSARLIQTGIFSFWLVMIYEPVKVFCLKDEFRDRFRASSSTW</sequence>
<dbReference type="EMBL" id="LUCM01000403">
    <property type="protein sequence ID" value="KAA0200587.1"/>
    <property type="molecule type" value="Genomic_DNA"/>
</dbReference>
<evidence type="ECO:0000313" key="9">
    <source>
        <dbReference type="Proteomes" id="UP000728185"/>
    </source>
</evidence>
<keyword evidence="6" id="KW-0813">Transport</keyword>
<dbReference type="InterPro" id="IPR042164">
    <property type="entry name" value="SLC25A44"/>
</dbReference>
<evidence type="ECO:0000256" key="6">
    <source>
        <dbReference type="RuleBase" id="RU000488"/>
    </source>
</evidence>
<keyword evidence="4 5" id="KW-0472">Membrane</keyword>